<evidence type="ECO:0000256" key="5">
    <source>
        <dbReference type="ARBA" id="ARBA00022840"/>
    </source>
</evidence>
<dbReference type="Proteomes" id="UP000036987">
    <property type="component" value="Unassembled WGS sequence"/>
</dbReference>
<evidence type="ECO:0000256" key="2">
    <source>
        <dbReference type="ARBA" id="ARBA00022679"/>
    </source>
</evidence>
<evidence type="ECO:0000256" key="7">
    <source>
        <dbReference type="PROSITE-ProRule" id="PRU10141"/>
    </source>
</evidence>
<dbReference type="AlphaFoldDB" id="A0A0K9NQ47"/>
<dbReference type="OMA" id="VWHARHK"/>
<evidence type="ECO:0000256" key="6">
    <source>
        <dbReference type="ARBA" id="ARBA00058225"/>
    </source>
</evidence>
<dbReference type="InterPro" id="IPR008271">
    <property type="entry name" value="Ser/Thr_kinase_AS"/>
</dbReference>
<dbReference type="PROSITE" id="PS50011">
    <property type="entry name" value="PROTEIN_KINASE_DOM"/>
    <property type="match status" value="1"/>
</dbReference>
<comment type="function">
    <text evidence="6">CIPK serine-threonine protein kinases interact with CBL proteins. Binding of a CBL protein to the regulatory NAF domain of CIPK protein lead to the activation of the kinase in a calcium-dependent manner.</text>
</comment>
<comment type="similarity">
    <text evidence="1">Belongs to the protein kinase superfamily. CAMK Ser/Thr protein kinase family. SNF1 subfamily.</text>
</comment>
<dbReference type="FunFam" id="3.30.200.20:FF:000042">
    <property type="entry name" value="Aurora kinase A"/>
    <property type="match status" value="1"/>
</dbReference>
<feature type="region of interest" description="Disordered" evidence="8">
    <location>
        <begin position="488"/>
        <end position="517"/>
    </location>
</feature>
<evidence type="ECO:0000256" key="1">
    <source>
        <dbReference type="ARBA" id="ARBA00006234"/>
    </source>
</evidence>
<evidence type="ECO:0000256" key="4">
    <source>
        <dbReference type="ARBA" id="ARBA00022777"/>
    </source>
</evidence>
<organism evidence="10 11">
    <name type="scientific">Zostera marina</name>
    <name type="common">Eelgrass</name>
    <dbReference type="NCBI Taxonomy" id="29655"/>
    <lineage>
        <taxon>Eukaryota</taxon>
        <taxon>Viridiplantae</taxon>
        <taxon>Streptophyta</taxon>
        <taxon>Embryophyta</taxon>
        <taxon>Tracheophyta</taxon>
        <taxon>Spermatophyta</taxon>
        <taxon>Magnoliopsida</taxon>
        <taxon>Liliopsida</taxon>
        <taxon>Zosteraceae</taxon>
        <taxon>Zostera</taxon>
    </lineage>
</organism>
<dbReference type="InterPro" id="IPR045269">
    <property type="entry name" value="Atg1-like"/>
</dbReference>
<dbReference type="PANTHER" id="PTHR24348">
    <property type="entry name" value="SERINE/THREONINE-PROTEIN KINASE UNC-51-RELATED"/>
    <property type="match status" value="1"/>
</dbReference>
<dbReference type="InterPro" id="IPR017441">
    <property type="entry name" value="Protein_kinase_ATP_BS"/>
</dbReference>
<dbReference type="PROSITE" id="PS00108">
    <property type="entry name" value="PROTEIN_KINASE_ST"/>
    <property type="match status" value="1"/>
</dbReference>
<dbReference type="GO" id="GO:0004674">
    <property type="term" value="F:protein serine/threonine kinase activity"/>
    <property type="evidence" value="ECO:0000318"/>
    <property type="project" value="GO_Central"/>
</dbReference>
<dbReference type="SUPFAM" id="SSF56112">
    <property type="entry name" value="Protein kinase-like (PK-like)"/>
    <property type="match status" value="1"/>
</dbReference>
<feature type="binding site" evidence="7">
    <location>
        <position position="46"/>
    </location>
    <ligand>
        <name>ATP</name>
        <dbReference type="ChEBI" id="CHEBI:30616"/>
    </ligand>
</feature>
<proteinExistence type="inferred from homology"/>
<evidence type="ECO:0000256" key="8">
    <source>
        <dbReference type="SAM" id="MobiDB-lite"/>
    </source>
</evidence>
<keyword evidence="5 7" id="KW-0067">ATP-binding</keyword>
<evidence type="ECO:0000313" key="11">
    <source>
        <dbReference type="Proteomes" id="UP000036987"/>
    </source>
</evidence>
<dbReference type="InterPro" id="IPR056281">
    <property type="entry name" value="MIT_ATG1a/b/c"/>
</dbReference>
<evidence type="ECO:0000256" key="3">
    <source>
        <dbReference type="ARBA" id="ARBA00022741"/>
    </source>
</evidence>
<feature type="domain" description="Protein kinase" evidence="9">
    <location>
        <begin position="17"/>
        <end position="274"/>
    </location>
</feature>
<dbReference type="OrthoDB" id="346907at2759"/>
<reference evidence="11" key="1">
    <citation type="journal article" date="2016" name="Nature">
        <title>The genome of the seagrass Zostera marina reveals angiosperm adaptation to the sea.</title>
        <authorList>
            <person name="Olsen J.L."/>
            <person name="Rouze P."/>
            <person name="Verhelst B."/>
            <person name="Lin Y.-C."/>
            <person name="Bayer T."/>
            <person name="Collen J."/>
            <person name="Dattolo E."/>
            <person name="De Paoli E."/>
            <person name="Dittami S."/>
            <person name="Maumus F."/>
            <person name="Michel G."/>
            <person name="Kersting A."/>
            <person name="Lauritano C."/>
            <person name="Lohaus R."/>
            <person name="Toepel M."/>
            <person name="Tonon T."/>
            <person name="Vanneste K."/>
            <person name="Amirebrahimi M."/>
            <person name="Brakel J."/>
            <person name="Bostroem C."/>
            <person name="Chovatia M."/>
            <person name="Grimwood J."/>
            <person name="Jenkins J.W."/>
            <person name="Jueterbock A."/>
            <person name="Mraz A."/>
            <person name="Stam W.T."/>
            <person name="Tice H."/>
            <person name="Bornberg-Bauer E."/>
            <person name="Green P.J."/>
            <person name="Pearson G.A."/>
            <person name="Procaccini G."/>
            <person name="Duarte C.M."/>
            <person name="Schmutz J."/>
            <person name="Reusch T.B.H."/>
            <person name="Van de Peer Y."/>
        </authorList>
    </citation>
    <scope>NUCLEOTIDE SEQUENCE [LARGE SCALE GENOMIC DNA]</scope>
    <source>
        <strain evidence="11">cv. Finnish</strain>
    </source>
</reference>
<feature type="compositionally biased region" description="Polar residues" evidence="8">
    <location>
        <begin position="492"/>
        <end position="501"/>
    </location>
</feature>
<comment type="caution">
    <text evidence="10">The sequence shown here is derived from an EMBL/GenBank/DDBJ whole genome shotgun (WGS) entry which is preliminary data.</text>
</comment>
<dbReference type="PANTHER" id="PTHR24348:SF68">
    <property type="entry name" value="SERINE_THREONINE-PROTEIN KINASE ATG1C"/>
    <property type="match status" value="1"/>
</dbReference>
<dbReference type="Pfam" id="PF00069">
    <property type="entry name" value="Pkinase"/>
    <property type="match status" value="1"/>
</dbReference>
<keyword evidence="2" id="KW-0808">Transferase</keyword>
<keyword evidence="4" id="KW-0418">Kinase</keyword>
<dbReference type="CDD" id="cd14009">
    <property type="entry name" value="STKc_ATG1_ULK_like"/>
    <property type="match status" value="1"/>
</dbReference>
<dbReference type="EMBL" id="LFYR01001978">
    <property type="protein sequence ID" value="KMZ58095.1"/>
    <property type="molecule type" value="Genomic_DNA"/>
</dbReference>
<evidence type="ECO:0000259" key="9">
    <source>
        <dbReference type="PROSITE" id="PS50011"/>
    </source>
</evidence>
<evidence type="ECO:0000313" key="10">
    <source>
        <dbReference type="EMBL" id="KMZ58095.1"/>
    </source>
</evidence>
<dbReference type="STRING" id="29655.A0A0K9NQ47"/>
<name>A0A0K9NQ47_ZOSMR</name>
<dbReference type="FunFam" id="1.10.510.10:FF:000571">
    <property type="entry name" value="Maternal embryonic leucine zipper kinase"/>
    <property type="match status" value="1"/>
</dbReference>
<sequence>MAGNSSAARGARVVGDYVFGRQIGSGSFSRVWHAKHRIRGTEVAVKEIVMDRLSKKLQESLLSEIDILKTIDNPHIIALHDIIKSSGKIFLVLEYCRGGDLSVYIQRHGRVPETKAKHFMKQLASGLQVLREHNVIHRDLKPQNLLLSKDDESAVLKIADFGFARSLKPMVLADTLCGSPLYMAPEIMLLQKYDAKADLWSVGVILFQLVTGRTPYTGSNQIQLISNIKASTELRFPRDSAALSTDFIDLCKRLVHINPVERLTFEEFFEHPFLLQCNNEESTSQQSLHLHQGELLRNSPSKESHRPPLTSEHIRDECIPFTADALPSQPPARTYIPAKDPSIKSTYGFSLDTGLDKRPAACNFSNKIDSTSQYNSKHDSGRISGIAWDKTSSALKDIKSPREQRPTKVFSEDPTMVDSLEFIDREYVLVPGPPLEASSSSLIASKPYNSSCESETSSIPSPKFFALSAPMAIIGVPTNKKCDNESLEMRHCSSSGNSQGSVDMGDTMEQPSSNSTTRIRSLQQCASVITELVNEKVVSGHVVEAFSVQLVILAIWKQALHICHAQAASAIEGRPSQDIQFLRSVDKKKSFDSQECVSITESQQLDSSEIEKAFLEEVENAEVLTSDLGPIDDATEMPDAMEIIFQTALSYGRNGAVDELMDDIDKATNLYTKAVRLLCFLLVEAPSLIVNPPFSLTNSDRLRLRSYIEILSSRQSQYRSQRMALLKSDNNQESLDN</sequence>
<dbReference type="Pfam" id="PF24497">
    <property type="entry name" value="MIT_ATG1"/>
    <property type="match status" value="1"/>
</dbReference>
<protein>
    <recommendedName>
        <fullName evidence="9">Protein kinase domain-containing protein</fullName>
    </recommendedName>
</protein>
<dbReference type="Gene3D" id="1.10.510.10">
    <property type="entry name" value="Transferase(Phosphotransferase) domain 1"/>
    <property type="match status" value="1"/>
</dbReference>
<keyword evidence="11" id="KW-1185">Reference proteome</keyword>
<dbReference type="GO" id="GO:0010506">
    <property type="term" value="P:regulation of autophagy"/>
    <property type="evidence" value="ECO:0007669"/>
    <property type="project" value="InterPro"/>
</dbReference>
<keyword evidence="3 7" id="KW-0547">Nucleotide-binding</keyword>
<dbReference type="SMART" id="SM00220">
    <property type="entry name" value="S_TKc"/>
    <property type="match status" value="1"/>
</dbReference>
<dbReference type="GO" id="GO:0005524">
    <property type="term" value="F:ATP binding"/>
    <property type="evidence" value="ECO:0007669"/>
    <property type="project" value="UniProtKB-UniRule"/>
</dbReference>
<accession>A0A0K9NQ47</accession>
<dbReference type="InterPro" id="IPR000719">
    <property type="entry name" value="Prot_kinase_dom"/>
</dbReference>
<dbReference type="PROSITE" id="PS00107">
    <property type="entry name" value="PROTEIN_KINASE_ATP"/>
    <property type="match status" value="1"/>
</dbReference>
<gene>
    <name evidence="10" type="ORF">ZOSMA_7G01260</name>
</gene>
<dbReference type="InterPro" id="IPR011009">
    <property type="entry name" value="Kinase-like_dom_sf"/>
</dbReference>
<dbReference type="GO" id="GO:0005737">
    <property type="term" value="C:cytoplasm"/>
    <property type="evidence" value="ECO:0000318"/>
    <property type="project" value="GO_Central"/>
</dbReference>